<gene>
    <name evidence="1" type="ORF">SACS_1622</name>
</gene>
<name>A0A7U7G725_9PROT</name>
<proteinExistence type="predicted"/>
<organism evidence="1 2">
    <name type="scientific">Parasaccharibacter apium</name>
    <dbReference type="NCBI Taxonomy" id="1510841"/>
    <lineage>
        <taxon>Bacteria</taxon>
        <taxon>Pseudomonadati</taxon>
        <taxon>Pseudomonadota</taxon>
        <taxon>Alphaproteobacteria</taxon>
        <taxon>Acetobacterales</taxon>
        <taxon>Acetobacteraceae</taxon>
        <taxon>Parasaccharibacter</taxon>
    </lineage>
</organism>
<protein>
    <submittedName>
        <fullName evidence="1">Uncharacterized protein</fullName>
    </submittedName>
</protein>
<comment type="caution">
    <text evidence="1">The sequence shown here is derived from an EMBL/GenBank/DDBJ whole genome shotgun (WGS) entry which is preliminary data.</text>
</comment>
<sequence length="48" mass="5180">MAGPYRADCVISAPIISTLPLLQKRRGHTGLLLTFKGGTEINKNSIIN</sequence>
<accession>A0A7U7G725</accession>
<dbReference type="AlphaFoldDB" id="A0A7U7G725"/>
<evidence type="ECO:0000313" key="2">
    <source>
        <dbReference type="Proteomes" id="UP000027590"/>
    </source>
</evidence>
<reference evidence="1 2" key="2">
    <citation type="journal article" date="2014" name="PLoS ONE">
        <title>Evolution of mitochondria reconstructed from the energy metabolism of living bacteria.</title>
        <authorList>
            <person name="Degli Esposti M."/>
            <person name="Chouaia B."/>
            <person name="Comandatore F."/>
            <person name="Crotti E."/>
            <person name="Sassera D."/>
            <person name="Lievens P.M."/>
            <person name="Daffonchio D."/>
            <person name="Bandi C."/>
        </authorList>
    </citation>
    <scope>NUCLEOTIDE SEQUENCE [LARGE SCALE GENOMIC DNA]</scope>
    <source>
        <strain evidence="2">AM169</strain>
    </source>
</reference>
<evidence type="ECO:0000313" key="1">
    <source>
        <dbReference type="EMBL" id="CDG34360.1"/>
    </source>
</evidence>
<reference evidence="1 2" key="1">
    <citation type="journal article" date="2014" name="Genome Biol. Evol.">
        <title>Acetic acid bacteria genomes reveal functional traits for adaptation to life in insect guts.</title>
        <authorList>
            <person name="Chouaia B."/>
            <person name="Gaiarsa S."/>
            <person name="Crotti E."/>
            <person name="Comandatore F."/>
            <person name="Degli Esposti M."/>
            <person name="Ricci I."/>
            <person name="Alma A."/>
            <person name="Favia G."/>
            <person name="Bandi C."/>
            <person name="Daffonchio D."/>
        </authorList>
    </citation>
    <scope>NUCLEOTIDE SEQUENCE [LARGE SCALE GENOMIC DNA]</scope>
    <source>
        <strain evidence="2">AM169</strain>
    </source>
</reference>
<dbReference type="EMBL" id="CBLY010000006">
    <property type="protein sequence ID" value="CDG34360.1"/>
    <property type="molecule type" value="Genomic_DNA"/>
</dbReference>
<dbReference type="Proteomes" id="UP000027590">
    <property type="component" value="Unassembled WGS sequence"/>
</dbReference>